<sequence length="349" mass="38150">MSSRPTAHRRATQAAVPPTTQPIAPDAVSPVTFTPAPESVAPLKAGNGMLLRGKRDPHPAAPVMPIPRHTSEQVQAEQQEKDAAKAATTAARDDAILKTAKLEDWMQAEDQHADEFANHPPPNVKQKYLNYQQKLSQQFNMTEPSADEPQGKIVAPAAKGRSKRKRAAGNRTAKVPQENTEVNNDDDFKMVLEDGLDDSSEDHPSKKAKVKKPKKGELHVSISRKRAERPKEAGHVKIDASEPPTKQNKKPLQGLRDGWNSGDSTPSKPPAHPTSQLPPLEDDEFKFGGFDDEDGGDHEWLSTINNPTKPLKIKSIAAVVQMPASIVKIEPTTSVPELVTPTAKRRKDI</sequence>
<reference evidence="2" key="1">
    <citation type="journal article" date="2019" name="Environ. Microbiol.">
        <title>Fungal ecological strategies reflected in gene transcription - a case study of two litter decomposers.</title>
        <authorList>
            <person name="Barbi F."/>
            <person name="Kohler A."/>
            <person name="Barry K."/>
            <person name="Baskaran P."/>
            <person name="Daum C."/>
            <person name="Fauchery L."/>
            <person name="Ihrmark K."/>
            <person name="Kuo A."/>
            <person name="LaButti K."/>
            <person name="Lipzen A."/>
            <person name="Morin E."/>
            <person name="Grigoriev I.V."/>
            <person name="Henrissat B."/>
            <person name="Lindahl B."/>
            <person name="Martin F."/>
        </authorList>
    </citation>
    <scope>NUCLEOTIDE SEQUENCE</scope>
    <source>
        <strain evidence="2">JB14</strain>
    </source>
</reference>
<dbReference type="AlphaFoldDB" id="A0A6A4HXL6"/>
<feature type="compositionally biased region" description="Basic and acidic residues" evidence="1">
    <location>
        <begin position="229"/>
        <end position="240"/>
    </location>
</feature>
<feature type="compositionally biased region" description="Acidic residues" evidence="1">
    <location>
        <begin position="280"/>
        <end position="296"/>
    </location>
</feature>
<protein>
    <submittedName>
        <fullName evidence="2">Uncharacterized protein</fullName>
    </submittedName>
</protein>
<evidence type="ECO:0000313" key="3">
    <source>
        <dbReference type="Proteomes" id="UP000799118"/>
    </source>
</evidence>
<gene>
    <name evidence="2" type="ORF">BT96DRAFT_990515</name>
</gene>
<keyword evidence="3" id="KW-1185">Reference proteome</keyword>
<organism evidence="2 3">
    <name type="scientific">Gymnopus androsaceus JB14</name>
    <dbReference type="NCBI Taxonomy" id="1447944"/>
    <lineage>
        <taxon>Eukaryota</taxon>
        <taxon>Fungi</taxon>
        <taxon>Dikarya</taxon>
        <taxon>Basidiomycota</taxon>
        <taxon>Agaricomycotina</taxon>
        <taxon>Agaricomycetes</taxon>
        <taxon>Agaricomycetidae</taxon>
        <taxon>Agaricales</taxon>
        <taxon>Marasmiineae</taxon>
        <taxon>Omphalotaceae</taxon>
        <taxon>Gymnopus</taxon>
    </lineage>
</organism>
<dbReference type="Proteomes" id="UP000799118">
    <property type="component" value="Unassembled WGS sequence"/>
</dbReference>
<evidence type="ECO:0000313" key="2">
    <source>
        <dbReference type="EMBL" id="KAE9403279.1"/>
    </source>
</evidence>
<name>A0A6A4HXL6_9AGAR</name>
<evidence type="ECO:0000256" key="1">
    <source>
        <dbReference type="SAM" id="MobiDB-lite"/>
    </source>
</evidence>
<feature type="region of interest" description="Disordered" evidence="1">
    <location>
        <begin position="136"/>
        <end position="305"/>
    </location>
</feature>
<dbReference type="EMBL" id="ML769427">
    <property type="protein sequence ID" value="KAE9403279.1"/>
    <property type="molecule type" value="Genomic_DNA"/>
</dbReference>
<proteinExistence type="predicted"/>
<accession>A0A6A4HXL6</accession>
<feature type="region of interest" description="Disordered" evidence="1">
    <location>
        <begin position="1"/>
        <end position="91"/>
    </location>
</feature>
<feature type="compositionally biased region" description="Basic residues" evidence="1">
    <location>
        <begin position="1"/>
        <end position="11"/>
    </location>
</feature>